<proteinExistence type="predicted"/>
<organism evidence="1 2">
    <name type="scientific">Cystoisospora suis</name>
    <dbReference type="NCBI Taxonomy" id="483139"/>
    <lineage>
        <taxon>Eukaryota</taxon>
        <taxon>Sar</taxon>
        <taxon>Alveolata</taxon>
        <taxon>Apicomplexa</taxon>
        <taxon>Conoidasida</taxon>
        <taxon>Coccidia</taxon>
        <taxon>Eucoccidiorida</taxon>
        <taxon>Eimeriorina</taxon>
        <taxon>Sarcocystidae</taxon>
        <taxon>Cystoisospora</taxon>
    </lineage>
</organism>
<evidence type="ECO:0000313" key="1">
    <source>
        <dbReference type="EMBL" id="PHJ18093.1"/>
    </source>
</evidence>
<reference evidence="1 2" key="1">
    <citation type="journal article" date="2017" name="Int. J. Parasitol.">
        <title>The genome of the protozoan parasite Cystoisospora suis and a reverse vaccinology approach to identify vaccine candidates.</title>
        <authorList>
            <person name="Palmieri N."/>
            <person name="Shrestha A."/>
            <person name="Ruttkowski B."/>
            <person name="Beck T."/>
            <person name="Vogl C."/>
            <person name="Tomley F."/>
            <person name="Blake D.P."/>
            <person name="Joachim A."/>
        </authorList>
    </citation>
    <scope>NUCLEOTIDE SEQUENCE [LARGE SCALE GENOMIC DNA]</scope>
    <source>
        <strain evidence="1 2">Wien I</strain>
    </source>
</reference>
<dbReference type="AlphaFoldDB" id="A0A2C6KNW9"/>
<gene>
    <name evidence="1" type="ORF">CSUI_008083</name>
</gene>
<dbReference type="RefSeq" id="XP_067919803.1">
    <property type="nucleotide sequence ID" value="XM_068068222.1"/>
</dbReference>
<dbReference type="GeneID" id="94431433"/>
<dbReference type="VEuPathDB" id="ToxoDB:CSUI_008083"/>
<accession>A0A2C6KNW9</accession>
<comment type="caution">
    <text evidence="1">The sequence shown here is derived from an EMBL/GenBank/DDBJ whole genome shotgun (WGS) entry which is preliminary data.</text>
</comment>
<evidence type="ECO:0000313" key="2">
    <source>
        <dbReference type="Proteomes" id="UP000221165"/>
    </source>
</evidence>
<protein>
    <submittedName>
        <fullName evidence="1">Uncharacterized protein</fullName>
    </submittedName>
</protein>
<name>A0A2C6KNW9_9APIC</name>
<dbReference type="EMBL" id="MIGC01004422">
    <property type="protein sequence ID" value="PHJ18093.1"/>
    <property type="molecule type" value="Genomic_DNA"/>
</dbReference>
<keyword evidence="2" id="KW-1185">Reference proteome</keyword>
<sequence length="43" mass="5131">MLFFLSVSRVYIHSLTHAHLPSRLETDIVFLKEKEIFQAEKKK</sequence>
<dbReference type="Proteomes" id="UP000221165">
    <property type="component" value="Unassembled WGS sequence"/>
</dbReference>